<proteinExistence type="predicted"/>
<dbReference type="KEGG" id="pfv:Psefu_1608"/>
<dbReference type="GO" id="GO:0016597">
    <property type="term" value="F:amino acid binding"/>
    <property type="evidence" value="ECO:0007669"/>
    <property type="project" value="InterPro"/>
</dbReference>
<dbReference type="Proteomes" id="UP000000686">
    <property type="component" value="Chromosome"/>
</dbReference>
<dbReference type="EMBL" id="CP002727">
    <property type="protein sequence ID" value="AEF21582.1"/>
    <property type="molecule type" value="Genomic_DNA"/>
</dbReference>
<evidence type="ECO:0000259" key="2">
    <source>
        <dbReference type="Pfam" id="PF00185"/>
    </source>
</evidence>
<dbReference type="EC" id="2.1.3.3" evidence="4"/>
<dbReference type="GO" id="GO:0004585">
    <property type="term" value="F:ornithine carbamoyltransferase activity"/>
    <property type="evidence" value="ECO:0007669"/>
    <property type="project" value="UniProtKB-EC"/>
</dbReference>
<dbReference type="Pfam" id="PF00185">
    <property type="entry name" value="OTCace"/>
    <property type="match status" value="1"/>
</dbReference>
<keyword evidence="1 4" id="KW-0808">Transferase</keyword>
<reference evidence="4 5" key="1">
    <citation type="submission" date="2011-04" db="EMBL/GenBank/DDBJ databases">
        <title>Complete sequence of Pseudomonas fulva 12-X.</title>
        <authorList>
            <consortium name="US DOE Joint Genome Institute"/>
            <person name="Lucas S."/>
            <person name="Han J."/>
            <person name="Lapidus A."/>
            <person name="Cheng J.-F."/>
            <person name="Goodwin L."/>
            <person name="Pitluck S."/>
            <person name="Peters L."/>
            <person name="Mikhailova N."/>
            <person name="Pagani I."/>
            <person name="Davenport K."/>
            <person name="Han C."/>
            <person name="Tapia R."/>
            <person name="Land M."/>
            <person name="Hauser L."/>
            <person name="Kyrpides N."/>
            <person name="Ivanova N."/>
            <person name="Pagani I."/>
            <person name="Lcollab F.I."/>
            <person name="Woyke T."/>
        </authorList>
    </citation>
    <scope>NUCLEOTIDE SEQUENCE [LARGE SCALE GENOMIC DNA]</scope>
    <source>
        <strain evidence="5">12-X</strain>
    </source>
</reference>
<dbReference type="InterPro" id="IPR006132">
    <property type="entry name" value="Asp/Orn_carbamoyltranf_P-bd"/>
</dbReference>
<accession>F6AHQ8</accession>
<dbReference type="InterPro" id="IPR036901">
    <property type="entry name" value="Asp/Orn_carbamoylTrfase_sf"/>
</dbReference>
<dbReference type="STRING" id="743720.Psefu_1608"/>
<dbReference type="InterPro" id="IPR006131">
    <property type="entry name" value="Asp_carbamoyltransf_Asp/Orn-bd"/>
</dbReference>
<dbReference type="PANTHER" id="PTHR45753">
    <property type="entry name" value="ORNITHINE CARBAMOYLTRANSFERASE, MITOCHONDRIAL"/>
    <property type="match status" value="1"/>
</dbReference>
<dbReference type="SUPFAM" id="SSF53671">
    <property type="entry name" value="Aspartate/ornithine carbamoyltransferase"/>
    <property type="match status" value="1"/>
</dbReference>
<evidence type="ECO:0000259" key="3">
    <source>
        <dbReference type="Pfam" id="PF02729"/>
    </source>
</evidence>
<sequence>MWQTPMNFLATEMDVKLHKDFLELHALPVEVIHTLLDRAGELAQRWDERNMPSTLRGKRVGVIVDDTGWRNTTAFDLGVQAMGGICAQVPISLGTRESVEDLAGYLDNWFDLLVVRTKQLEALQALADAAVAPVINARTRANHPCETLGDLAYIKRVKGTLEGLKVVVIAPDANILRSWVEASKVLPIQVVQVYPEAWHFQDAELLNANFQASEDMAHALDADVIVTDCWPQNAPYGQLLSYQVSAAFLDKARDDLLFLPCPPVTRGEEVTADAMPHASCRSREAKAFLLHAQNALMEWAAL</sequence>
<evidence type="ECO:0000313" key="4">
    <source>
        <dbReference type="EMBL" id="AEF21582.1"/>
    </source>
</evidence>
<protein>
    <submittedName>
        <fullName evidence="4">Ornithine carbamoyltransferase</fullName>
        <ecNumber evidence="4">2.1.3.3</ecNumber>
    </submittedName>
</protein>
<keyword evidence="5" id="KW-1185">Reference proteome</keyword>
<evidence type="ECO:0000256" key="1">
    <source>
        <dbReference type="ARBA" id="ARBA00022679"/>
    </source>
</evidence>
<evidence type="ECO:0000313" key="5">
    <source>
        <dbReference type="Proteomes" id="UP000000686"/>
    </source>
</evidence>
<feature type="domain" description="Aspartate/ornithine carbamoyltransferase carbamoyl-P binding" evidence="3">
    <location>
        <begin position="19"/>
        <end position="155"/>
    </location>
</feature>
<dbReference type="Gene3D" id="3.40.50.1370">
    <property type="entry name" value="Aspartate/ornithine carbamoyltransferase"/>
    <property type="match status" value="2"/>
</dbReference>
<dbReference type="GO" id="GO:0019240">
    <property type="term" value="P:citrulline biosynthetic process"/>
    <property type="evidence" value="ECO:0007669"/>
    <property type="project" value="TreeGrafter"/>
</dbReference>
<dbReference type="PANTHER" id="PTHR45753:SF3">
    <property type="entry name" value="ORNITHINE TRANSCARBAMYLASE, MITOCHONDRIAL"/>
    <property type="match status" value="1"/>
</dbReference>
<dbReference type="eggNOG" id="COG0078">
    <property type="taxonomic scope" value="Bacteria"/>
</dbReference>
<organism evidence="4 5">
    <name type="scientific">Pseudomonas fulva (strain 12-X)</name>
    <dbReference type="NCBI Taxonomy" id="743720"/>
    <lineage>
        <taxon>Bacteria</taxon>
        <taxon>Pseudomonadati</taxon>
        <taxon>Pseudomonadota</taxon>
        <taxon>Gammaproteobacteria</taxon>
        <taxon>Pseudomonadales</taxon>
        <taxon>Pseudomonadaceae</taxon>
        <taxon>Pseudomonas</taxon>
    </lineage>
</organism>
<gene>
    <name evidence="4" type="ordered locus">Psefu_1608</name>
</gene>
<dbReference type="Pfam" id="PF02729">
    <property type="entry name" value="OTCace_N"/>
    <property type="match status" value="1"/>
</dbReference>
<dbReference type="HOGENOM" id="CLU_043846_3_2_6"/>
<feature type="domain" description="Aspartate/ornithine carbamoyltransferase Asp/Orn-binding" evidence="2">
    <location>
        <begin position="163"/>
        <end position="299"/>
    </location>
</feature>
<dbReference type="AlphaFoldDB" id="F6AHQ8"/>
<name>F6AHQ8_PSEF1</name>
<dbReference type="GO" id="GO:0042450">
    <property type="term" value="P:L-arginine biosynthetic process via ornithine"/>
    <property type="evidence" value="ECO:0007669"/>
    <property type="project" value="TreeGrafter"/>
</dbReference>